<dbReference type="AlphaFoldDB" id="A0A4C1YE10"/>
<comment type="caution">
    <text evidence="2">The sequence shown here is derived from an EMBL/GenBank/DDBJ whole genome shotgun (WGS) entry which is preliminary data.</text>
</comment>
<gene>
    <name evidence="2" type="ORF">EVAR_89671_1</name>
</gene>
<accession>A0A4C1YE10</accession>
<name>A0A4C1YE10_EUMVA</name>
<dbReference type="EMBL" id="BGZK01001150">
    <property type="protein sequence ID" value="GBP72575.1"/>
    <property type="molecule type" value="Genomic_DNA"/>
</dbReference>
<reference evidence="2 3" key="1">
    <citation type="journal article" date="2019" name="Commun. Biol.">
        <title>The bagworm genome reveals a unique fibroin gene that provides high tensile strength.</title>
        <authorList>
            <person name="Kono N."/>
            <person name="Nakamura H."/>
            <person name="Ohtoshi R."/>
            <person name="Tomita M."/>
            <person name="Numata K."/>
            <person name="Arakawa K."/>
        </authorList>
    </citation>
    <scope>NUCLEOTIDE SEQUENCE [LARGE SCALE GENOMIC DNA]</scope>
</reference>
<dbReference type="Proteomes" id="UP000299102">
    <property type="component" value="Unassembled WGS sequence"/>
</dbReference>
<evidence type="ECO:0000313" key="2">
    <source>
        <dbReference type="EMBL" id="GBP72575.1"/>
    </source>
</evidence>
<keyword evidence="3" id="KW-1185">Reference proteome</keyword>
<protein>
    <submittedName>
        <fullName evidence="2">Uncharacterized protein</fullName>
    </submittedName>
</protein>
<feature type="region of interest" description="Disordered" evidence="1">
    <location>
        <begin position="1"/>
        <end position="25"/>
    </location>
</feature>
<evidence type="ECO:0000313" key="3">
    <source>
        <dbReference type="Proteomes" id="UP000299102"/>
    </source>
</evidence>
<proteinExistence type="predicted"/>
<sequence length="228" mass="25766">MSSITSAVITSGTDGRIPEGQGEQLTGPFDSIRLLDDYRRPFPVIPIHELIVSVLLKHKACSNMLSRAGYSVSSLKVLDTLELYYGLQSAKWFKTIATNDVRSDAEFNDLEIITHPPKSRNPMRREIKYKIKKQFCKVNTHRRAPAGSRRTRQFLRVSIRVVSHAECLELDEVFLSSFVGLTTFLQPSNVSSISDVKRTTRPVFAADTPARGRGRPGYVWIFDTYQLS</sequence>
<feature type="compositionally biased region" description="Polar residues" evidence="1">
    <location>
        <begin position="1"/>
        <end position="13"/>
    </location>
</feature>
<evidence type="ECO:0000256" key="1">
    <source>
        <dbReference type="SAM" id="MobiDB-lite"/>
    </source>
</evidence>
<organism evidence="2 3">
    <name type="scientific">Eumeta variegata</name>
    <name type="common">Bagworm moth</name>
    <name type="synonym">Eumeta japonica</name>
    <dbReference type="NCBI Taxonomy" id="151549"/>
    <lineage>
        <taxon>Eukaryota</taxon>
        <taxon>Metazoa</taxon>
        <taxon>Ecdysozoa</taxon>
        <taxon>Arthropoda</taxon>
        <taxon>Hexapoda</taxon>
        <taxon>Insecta</taxon>
        <taxon>Pterygota</taxon>
        <taxon>Neoptera</taxon>
        <taxon>Endopterygota</taxon>
        <taxon>Lepidoptera</taxon>
        <taxon>Glossata</taxon>
        <taxon>Ditrysia</taxon>
        <taxon>Tineoidea</taxon>
        <taxon>Psychidae</taxon>
        <taxon>Oiketicinae</taxon>
        <taxon>Eumeta</taxon>
    </lineage>
</organism>